<gene>
    <name evidence="1" type="ORF">LMG29542_00666</name>
</gene>
<dbReference type="EMBL" id="CADIKH010000003">
    <property type="protein sequence ID" value="CAB3748447.1"/>
    <property type="molecule type" value="Genomic_DNA"/>
</dbReference>
<accession>A0A6J5D4W9</accession>
<evidence type="ECO:0000313" key="2">
    <source>
        <dbReference type="Proteomes" id="UP000494363"/>
    </source>
</evidence>
<protein>
    <submittedName>
        <fullName evidence="1">Uncharacterized protein</fullName>
    </submittedName>
</protein>
<proteinExistence type="predicted"/>
<evidence type="ECO:0000313" key="1">
    <source>
        <dbReference type="EMBL" id="CAB3748447.1"/>
    </source>
</evidence>
<organism evidence="1 2">
    <name type="scientific">Paraburkholderia humisilvae</name>
    <dbReference type="NCBI Taxonomy" id="627669"/>
    <lineage>
        <taxon>Bacteria</taxon>
        <taxon>Pseudomonadati</taxon>
        <taxon>Pseudomonadota</taxon>
        <taxon>Betaproteobacteria</taxon>
        <taxon>Burkholderiales</taxon>
        <taxon>Burkholderiaceae</taxon>
        <taxon>Paraburkholderia</taxon>
    </lineage>
</organism>
<dbReference type="AlphaFoldDB" id="A0A6J5D4W9"/>
<sequence length="55" mass="6330">MHFALLLSKLPHVEDARAEYGNLLRSGSHFHHLRDIAAAVWAVIRKLAARETQRR</sequence>
<dbReference type="RefSeq" id="WP_175225033.1">
    <property type="nucleotide sequence ID" value="NZ_CADIKH010000003.1"/>
</dbReference>
<reference evidence="1 2" key="1">
    <citation type="submission" date="2020-04" db="EMBL/GenBank/DDBJ databases">
        <authorList>
            <person name="De Canck E."/>
        </authorList>
    </citation>
    <scope>NUCLEOTIDE SEQUENCE [LARGE SCALE GENOMIC DNA]</scope>
    <source>
        <strain evidence="1 2">LMG 29542</strain>
    </source>
</reference>
<dbReference type="Proteomes" id="UP000494363">
    <property type="component" value="Unassembled WGS sequence"/>
</dbReference>
<name>A0A6J5D4W9_9BURK</name>
<keyword evidence="2" id="KW-1185">Reference proteome</keyword>